<evidence type="ECO:0008006" key="3">
    <source>
        <dbReference type="Google" id="ProtNLM"/>
    </source>
</evidence>
<proteinExistence type="predicted"/>
<dbReference type="AlphaFoldDB" id="A0A238Y1E6"/>
<dbReference type="Gene3D" id="2.60.40.2030">
    <property type="match status" value="1"/>
</dbReference>
<reference evidence="2" key="1">
    <citation type="submission" date="2017-06" db="EMBL/GenBank/DDBJ databases">
        <authorList>
            <person name="Varghese N."/>
            <person name="Submissions S."/>
        </authorList>
    </citation>
    <scope>NUCLEOTIDE SEQUENCE [LARGE SCALE GENOMIC DNA]</scope>
    <source>
        <strain evidence="2">DSM 27993</strain>
    </source>
</reference>
<dbReference type="OrthoDB" id="1430555at2"/>
<name>A0A238Y1E6_9FLAO</name>
<dbReference type="RefSeq" id="WP_141107299.1">
    <property type="nucleotide sequence ID" value="NZ_FZNX01000003.1"/>
</dbReference>
<protein>
    <recommendedName>
        <fullName evidence="3">Calx-beta domain-containing protein</fullName>
    </recommendedName>
</protein>
<organism evidence="1 2">
    <name type="scientific">Lutibacter flavus</name>
    <dbReference type="NCBI Taxonomy" id="691689"/>
    <lineage>
        <taxon>Bacteria</taxon>
        <taxon>Pseudomonadati</taxon>
        <taxon>Bacteroidota</taxon>
        <taxon>Flavobacteriia</taxon>
        <taxon>Flavobacteriales</taxon>
        <taxon>Flavobacteriaceae</taxon>
        <taxon>Lutibacter</taxon>
    </lineage>
</organism>
<evidence type="ECO:0000313" key="1">
    <source>
        <dbReference type="EMBL" id="SNR64473.1"/>
    </source>
</evidence>
<dbReference type="InterPro" id="IPR038081">
    <property type="entry name" value="CalX-like_sf"/>
</dbReference>
<dbReference type="EMBL" id="FZNX01000003">
    <property type="protein sequence ID" value="SNR64473.1"/>
    <property type="molecule type" value="Genomic_DNA"/>
</dbReference>
<dbReference type="PROSITE" id="PS51257">
    <property type="entry name" value="PROKAR_LIPOPROTEIN"/>
    <property type="match status" value="1"/>
</dbReference>
<dbReference type="Proteomes" id="UP000198412">
    <property type="component" value="Unassembled WGS sequence"/>
</dbReference>
<keyword evidence="2" id="KW-1185">Reference proteome</keyword>
<gene>
    <name evidence="1" type="ORF">SAMN04488111_2254</name>
</gene>
<evidence type="ECO:0000313" key="2">
    <source>
        <dbReference type="Proteomes" id="UP000198412"/>
    </source>
</evidence>
<sequence>MITKNYKSIFSYFSVLAISFFIVSCDQEENTGLSTFIPTAPTLSVTTSVSSKSLIEDNSEYTFTASLSEAQLVDVKLFISQVDGNASFGSDYDVSGSIVIPAGATSGKGKIKILSDDVIEETETVKIQIGDNKTSNASITPVFMEFSIMNYTEGDLAIDLSWELASATTTNSGDEIDATDFADMRLLISSTPTNSGDIGEADGGSFESFVLASDTPDGEYYVVADFYDANSDIYRDINLDVTFNQVGVITNNHLSYPAALNNKNVCENNFYVLTKIIKSGSSYTIEDVRINNFENQIVSWSGTDVDYDSQVKTGVDCEGLVISGINADWMLDWWGEPQIDAGTVYYTVDAAGVVTIESQFLYTTTYNGAVQPDYYIDGTGTYDAATGKLYIEYHLIQDGWDLTGWMFDNGYSATPYFIADLSL</sequence>
<accession>A0A238Y1E6</accession>
<dbReference type="SUPFAM" id="SSF141072">
    <property type="entry name" value="CalX-like"/>
    <property type="match status" value="1"/>
</dbReference>